<keyword evidence="4" id="KW-1185">Reference proteome</keyword>
<keyword evidence="2" id="KW-0472">Membrane</keyword>
<proteinExistence type="predicted"/>
<protein>
    <submittedName>
        <fullName evidence="3">Uncharacterized protein</fullName>
    </submittedName>
</protein>
<sequence length="155" mass="16101">MAGRHVIWAMAAAYALPTFAAGALMGAVRVLLVTPLTGPVGAVLLELPMMLAVAWFICGLILGAPWASRRFADRLAMGVAAFTLLMSLEMLLGLLVFGQAPGEIFRGLSAPAGRLGLLGQAAFALLPLVPRPAPAPPKRASTSETFPAAWPRADA</sequence>
<evidence type="ECO:0000256" key="1">
    <source>
        <dbReference type="SAM" id="MobiDB-lite"/>
    </source>
</evidence>
<organism evidence="3 4">
    <name type="scientific">Phenylobacterium conjunctum</name>
    <dbReference type="NCBI Taxonomy" id="1298959"/>
    <lineage>
        <taxon>Bacteria</taxon>
        <taxon>Pseudomonadati</taxon>
        <taxon>Pseudomonadota</taxon>
        <taxon>Alphaproteobacteria</taxon>
        <taxon>Caulobacterales</taxon>
        <taxon>Caulobacteraceae</taxon>
        <taxon>Phenylobacterium</taxon>
    </lineage>
</organism>
<accession>A0ABW3T086</accession>
<evidence type="ECO:0000313" key="3">
    <source>
        <dbReference type="EMBL" id="MFD1190358.1"/>
    </source>
</evidence>
<keyword evidence="2" id="KW-1133">Transmembrane helix</keyword>
<reference evidence="4" key="1">
    <citation type="journal article" date="2019" name="Int. J. Syst. Evol. Microbiol.">
        <title>The Global Catalogue of Microorganisms (GCM) 10K type strain sequencing project: providing services to taxonomists for standard genome sequencing and annotation.</title>
        <authorList>
            <consortium name="The Broad Institute Genomics Platform"/>
            <consortium name="The Broad Institute Genome Sequencing Center for Infectious Disease"/>
            <person name="Wu L."/>
            <person name="Ma J."/>
        </authorList>
    </citation>
    <scope>NUCLEOTIDE SEQUENCE [LARGE SCALE GENOMIC DNA]</scope>
    <source>
        <strain evidence="4">CCUG 55074</strain>
    </source>
</reference>
<evidence type="ECO:0000313" key="4">
    <source>
        <dbReference type="Proteomes" id="UP001597216"/>
    </source>
</evidence>
<dbReference type="EMBL" id="JBHTLQ010000012">
    <property type="protein sequence ID" value="MFD1190358.1"/>
    <property type="molecule type" value="Genomic_DNA"/>
</dbReference>
<dbReference type="RefSeq" id="WP_377353120.1">
    <property type="nucleotide sequence ID" value="NZ_JBHTLQ010000012.1"/>
</dbReference>
<dbReference type="Proteomes" id="UP001597216">
    <property type="component" value="Unassembled WGS sequence"/>
</dbReference>
<gene>
    <name evidence="3" type="ORF">ACFQ27_07180</name>
</gene>
<keyword evidence="2" id="KW-0812">Transmembrane</keyword>
<feature type="transmembrane region" description="Helical" evidence="2">
    <location>
        <begin position="75"/>
        <end position="100"/>
    </location>
</feature>
<evidence type="ECO:0000256" key="2">
    <source>
        <dbReference type="SAM" id="Phobius"/>
    </source>
</evidence>
<comment type="caution">
    <text evidence="3">The sequence shown here is derived from an EMBL/GenBank/DDBJ whole genome shotgun (WGS) entry which is preliminary data.</text>
</comment>
<name>A0ABW3T086_9CAUL</name>
<feature type="transmembrane region" description="Helical" evidence="2">
    <location>
        <begin position="7"/>
        <end position="28"/>
    </location>
</feature>
<feature type="region of interest" description="Disordered" evidence="1">
    <location>
        <begin position="134"/>
        <end position="155"/>
    </location>
</feature>
<feature type="transmembrane region" description="Helical" evidence="2">
    <location>
        <begin position="40"/>
        <end position="63"/>
    </location>
</feature>